<evidence type="ECO:0000256" key="5">
    <source>
        <dbReference type="PROSITE-ProRule" id="PRU10141"/>
    </source>
</evidence>
<feature type="compositionally biased region" description="Pro residues" evidence="6">
    <location>
        <begin position="347"/>
        <end position="358"/>
    </location>
</feature>
<accession>A0A372JC61</accession>
<name>A0A372JC61_9ACTN</name>
<keyword evidence="8" id="KW-0723">Serine/threonine-protein kinase</keyword>
<evidence type="ECO:0000256" key="1">
    <source>
        <dbReference type="ARBA" id="ARBA00022679"/>
    </source>
</evidence>
<proteinExistence type="predicted"/>
<dbReference type="SMART" id="SM00220">
    <property type="entry name" value="S_TKc"/>
    <property type="match status" value="1"/>
</dbReference>
<feature type="non-terminal residue" evidence="8">
    <location>
        <position position="374"/>
    </location>
</feature>
<dbReference type="Gene3D" id="1.10.510.10">
    <property type="entry name" value="Transferase(Phosphotransferase) domain 1"/>
    <property type="match status" value="1"/>
</dbReference>
<dbReference type="Proteomes" id="UP000261811">
    <property type="component" value="Unassembled WGS sequence"/>
</dbReference>
<keyword evidence="3 8" id="KW-0418">Kinase</keyword>
<sequence length="374" mass="38392">MESLAPEDPEKIGPYRVRARLGAGGMGRVYLAETPAGRRLAVKVIRAEHAADPRFRARFAREVEAARRVNDFYTAPVVDADPDAAAPWMATAYVPGPSLRALVEREGALPPERVRELGAGLAEGLAAIHACGLVHRDLKPGNIIVAEDGPRIIDFGIARALDASAMTATGAVIGTLAYMSPEQVEADEVGPPSDVFSLGGVLVYAATGRGPFDASSPGAIVHRVVGREPDLDGVDPFLADVLARCLTKDPAGRPTPAQVLADLRIAAHDPVPSAPPSSPPVPSPATAPPAPGPASSGPTHSPPAGPALEHPAPQHPSPAHPAPAHPGSVHPAPAEVGSGYAAVAVPPQGPPVTVPPQARPGADQARVRRRAVLA</sequence>
<dbReference type="RefSeq" id="WP_147341488.1">
    <property type="nucleotide sequence ID" value="NZ_QURH01000947.1"/>
</dbReference>
<dbReference type="OrthoDB" id="9762169at2"/>
<dbReference type="PROSITE" id="PS50011">
    <property type="entry name" value="PROTEIN_KINASE_DOM"/>
    <property type="match status" value="1"/>
</dbReference>
<organism evidence="8 9">
    <name type="scientific">Actinomadura logoneensis</name>
    <dbReference type="NCBI Taxonomy" id="2293572"/>
    <lineage>
        <taxon>Bacteria</taxon>
        <taxon>Bacillati</taxon>
        <taxon>Actinomycetota</taxon>
        <taxon>Actinomycetes</taxon>
        <taxon>Streptosporangiales</taxon>
        <taxon>Thermomonosporaceae</taxon>
        <taxon>Actinomadura</taxon>
    </lineage>
</organism>
<dbReference type="Gene3D" id="3.30.200.20">
    <property type="entry name" value="Phosphorylase Kinase, domain 1"/>
    <property type="match status" value="1"/>
</dbReference>
<keyword evidence="9" id="KW-1185">Reference proteome</keyword>
<keyword evidence="4 5" id="KW-0067">ATP-binding</keyword>
<feature type="binding site" evidence="5">
    <location>
        <position position="43"/>
    </location>
    <ligand>
        <name>ATP</name>
        <dbReference type="ChEBI" id="CHEBI:30616"/>
    </ligand>
</feature>
<evidence type="ECO:0000256" key="6">
    <source>
        <dbReference type="SAM" id="MobiDB-lite"/>
    </source>
</evidence>
<feature type="compositionally biased region" description="Pro residues" evidence="6">
    <location>
        <begin position="272"/>
        <end position="292"/>
    </location>
</feature>
<evidence type="ECO:0000256" key="4">
    <source>
        <dbReference type="ARBA" id="ARBA00022840"/>
    </source>
</evidence>
<dbReference type="InterPro" id="IPR017441">
    <property type="entry name" value="Protein_kinase_ATP_BS"/>
</dbReference>
<evidence type="ECO:0000259" key="7">
    <source>
        <dbReference type="PROSITE" id="PS50011"/>
    </source>
</evidence>
<evidence type="ECO:0000256" key="2">
    <source>
        <dbReference type="ARBA" id="ARBA00022741"/>
    </source>
</evidence>
<keyword evidence="2 5" id="KW-0547">Nucleotide-binding</keyword>
<comment type="caution">
    <text evidence="8">The sequence shown here is derived from an EMBL/GenBank/DDBJ whole genome shotgun (WGS) entry which is preliminary data.</text>
</comment>
<dbReference type="CDD" id="cd14014">
    <property type="entry name" value="STKc_PknB_like"/>
    <property type="match status" value="1"/>
</dbReference>
<dbReference type="AlphaFoldDB" id="A0A372JC61"/>
<keyword evidence="1" id="KW-0808">Transferase</keyword>
<dbReference type="GO" id="GO:0004674">
    <property type="term" value="F:protein serine/threonine kinase activity"/>
    <property type="evidence" value="ECO:0007669"/>
    <property type="project" value="UniProtKB-KW"/>
</dbReference>
<dbReference type="EMBL" id="QURH01000947">
    <property type="protein sequence ID" value="RFU37605.1"/>
    <property type="molecule type" value="Genomic_DNA"/>
</dbReference>
<dbReference type="PANTHER" id="PTHR43289">
    <property type="entry name" value="MITOGEN-ACTIVATED PROTEIN KINASE KINASE KINASE 20-RELATED"/>
    <property type="match status" value="1"/>
</dbReference>
<gene>
    <name evidence="8" type="ORF">DZF91_31980</name>
</gene>
<dbReference type="GO" id="GO:0005524">
    <property type="term" value="F:ATP binding"/>
    <property type="evidence" value="ECO:0007669"/>
    <property type="project" value="UniProtKB-UniRule"/>
</dbReference>
<dbReference type="Pfam" id="PF00069">
    <property type="entry name" value="Pkinase"/>
    <property type="match status" value="1"/>
</dbReference>
<dbReference type="InterPro" id="IPR008271">
    <property type="entry name" value="Ser/Thr_kinase_AS"/>
</dbReference>
<feature type="compositionally biased region" description="Low complexity" evidence="6">
    <location>
        <begin position="325"/>
        <end position="334"/>
    </location>
</feature>
<evidence type="ECO:0000313" key="9">
    <source>
        <dbReference type="Proteomes" id="UP000261811"/>
    </source>
</evidence>
<feature type="compositionally biased region" description="Pro residues" evidence="6">
    <location>
        <begin position="313"/>
        <end position="324"/>
    </location>
</feature>
<evidence type="ECO:0000256" key="3">
    <source>
        <dbReference type="ARBA" id="ARBA00022777"/>
    </source>
</evidence>
<protein>
    <submittedName>
        <fullName evidence="8">Serine/threonine protein kinase</fullName>
    </submittedName>
</protein>
<dbReference type="PANTHER" id="PTHR43289:SF34">
    <property type="entry name" value="SERINE_THREONINE-PROTEIN KINASE YBDM-RELATED"/>
    <property type="match status" value="1"/>
</dbReference>
<reference evidence="8 9" key="1">
    <citation type="submission" date="2018-08" db="EMBL/GenBank/DDBJ databases">
        <title>Actinomadura jelena sp. nov., a novel Actinomycete isolated from soil in Chad.</title>
        <authorList>
            <person name="Shi L."/>
        </authorList>
    </citation>
    <scope>NUCLEOTIDE SEQUENCE [LARGE SCALE GENOMIC DNA]</scope>
    <source>
        <strain evidence="8 9">NEAU-G17</strain>
    </source>
</reference>
<feature type="domain" description="Protein kinase" evidence="7">
    <location>
        <begin position="15"/>
        <end position="271"/>
    </location>
</feature>
<dbReference type="InterPro" id="IPR000719">
    <property type="entry name" value="Prot_kinase_dom"/>
</dbReference>
<dbReference type="PROSITE" id="PS00107">
    <property type="entry name" value="PROTEIN_KINASE_ATP"/>
    <property type="match status" value="1"/>
</dbReference>
<dbReference type="InterPro" id="IPR011009">
    <property type="entry name" value="Kinase-like_dom_sf"/>
</dbReference>
<evidence type="ECO:0000313" key="8">
    <source>
        <dbReference type="EMBL" id="RFU37605.1"/>
    </source>
</evidence>
<feature type="region of interest" description="Disordered" evidence="6">
    <location>
        <begin position="268"/>
        <end position="374"/>
    </location>
</feature>
<dbReference type="PROSITE" id="PS00108">
    <property type="entry name" value="PROTEIN_KINASE_ST"/>
    <property type="match status" value="1"/>
</dbReference>
<dbReference type="SUPFAM" id="SSF56112">
    <property type="entry name" value="Protein kinase-like (PK-like)"/>
    <property type="match status" value="1"/>
</dbReference>